<keyword evidence="3" id="KW-1185">Reference proteome</keyword>
<accession>A0ABS0B4B2</accession>
<dbReference type="Proteomes" id="UP001429984">
    <property type="component" value="Unassembled WGS sequence"/>
</dbReference>
<evidence type="ECO:0008006" key="4">
    <source>
        <dbReference type="Google" id="ProtNLM"/>
    </source>
</evidence>
<keyword evidence="1" id="KW-0472">Membrane</keyword>
<proteinExistence type="predicted"/>
<evidence type="ECO:0000313" key="3">
    <source>
        <dbReference type="Proteomes" id="UP001429984"/>
    </source>
</evidence>
<keyword evidence="1" id="KW-0812">Transmembrane</keyword>
<dbReference type="EMBL" id="JADLZT010000003">
    <property type="protein sequence ID" value="MBF6023420.1"/>
    <property type="molecule type" value="Genomic_DNA"/>
</dbReference>
<name>A0ABS0B4B2_9GAMM</name>
<reference evidence="2 3" key="1">
    <citation type="submission" date="2020-11" db="EMBL/GenBank/DDBJ databases">
        <title>Draft Genome Sequence and Secondary Metabolite Biosynthetic Potential of the Lysobacter niastensis Type strain DSM 18481.</title>
        <authorList>
            <person name="Turrini P."/>
            <person name="Artuso I."/>
            <person name="Tescari M."/>
            <person name="Lugli G.A."/>
            <person name="Frangipani E."/>
            <person name="Ventura M."/>
            <person name="Visca P."/>
        </authorList>
    </citation>
    <scope>NUCLEOTIDE SEQUENCE [LARGE SCALE GENOMIC DNA]</scope>
    <source>
        <strain evidence="2 3">DSM 18481</strain>
    </source>
</reference>
<organism evidence="2 3">
    <name type="scientific">Lysobacter niastensis</name>
    <dbReference type="NCBI Taxonomy" id="380629"/>
    <lineage>
        <taxon>Bacteria</taxon>
        <taxon>Pseudomonadati</taxon>
        <taxon>Pseudomonadota</taxon>
        <taxon>Gammaproteobacteria</taxon>
        <taxon>Lysobacterales</taxon>
        <taxon>Lysobacteraceae</taxon>
        <taxon>Lysobacter</taxon>
    </lineage>
</organism>
<sequence>MLLEQLGRLAEIVSAIAIVITLLYLSIQIRDAARASKSAAVTDATTAMQAFYLELGSNPAAAKLFLDGLTYPETLSREAQYQFLMMMHSFFLGVQRCFFLAQVGTLDIGLRDSIGTALHAANDLPGMHLYWRQRKRYFQPEFIEWVEDIFARDPYTEMDAYRTHS</sequence>
<comment type="caution">
    <text evidence="2">The sequence shown here is derived from an EMBL/GenBank/DDBJ whole genome shotgun (WGS) entry which is preliminary data.</text>
</comment>
<dbReference type="RefSeq" id="WP_194930041.1">
    <property type="nucleotide sequence ID" value="NZ_JADLZT010000003.1"/>
</dbReference>
<gene>
    <name evidence="2" type="ORF">IU514_05170</name>
</gene>
<protein>
    <recommendedName>
        <fullName evidence="4">DUF4760 domain-containing protein</fullName>
    </recommendedName>
</protein>
<keyword evidence="1" id="KW-1133">Transmembrane helix</keyword>
<feature type="transmembrane region" description="Helical" evidence="1">
    <location>
        <begin position="6"/>
        <end position="27"/>
    </location>
</feature>
<evidence type="ECO:0000313" key="2">
    <source>
        <dbReference type="EMBL" id="MBF6023420.1"/>
    </source>
</evidence>
<evidence type="ECO:0000256" key="1">
    <source>
        <dbReference type="SAM" id="Phobius"/>
    </source>
</evidence>